<name>A0A7R6VZ03_9PROT</name>
<dbReference type="GO" id="GO:0004190">
    <property type="term" value="F:aspartic-type endopeptidase activity"/>
    <property type="evidence" value="ECO:0007669"/>
    <property type="project" value="UniProtKB-UniRule"/>
</dbReference>
<keyword evidence="3 9" id="KW-0645">Protease</keyword>
<comment type="catalytic activity">
    <reaction evidence="9">
        <text>Release of signal peptides from bacterial membrane prolipoproteins. Hydrolyzes -Xaa-Yaa-Zaa-|-(S,diacylglyceryl)Cys-, in which Xaa is hydrophobic (preferably Leu), and Yaa (Ala or Ser) and Zaa (Gly or Ala) have small, neutral side chains.</text>
        <dbReference type="EC" id="3.4.23.36"/>
    </reaction>
</comment>
<evidence type="ECO:0000256" key="6">
    <source>
        <dbReference type="ARBA" id="ARBA00022801"/>
    </source>
</evidence>
<keyword evidence="7 9" id="KW-1133">Transmembrane helix</keyword>
<dbReference type="PANTHER" id="PTHR33695:SF1">
    <property type="entry name" value="LIPOPROTEIN SIGNAL PEPTIDASE"/>
    <property type="match status" value="1"/>
</dbReference>
<dbReference type="UniPathway" id="UPA00665"/>
<evidence type="ECO:0000256" key="7">
    <source>
        <dbReference type="ARBA" id="ARBA00022989"/>
    </source>
</evidence>
<evidence type="ECO:0000256" key="5">
    <source>
        <dbReference type="ARBA" id="ARBA00022750"/>
    </source>
</evidence>
<dbReference type="EMBL" id="AP023215">
    <property type="protein sequence ID" value="BCG49777.1"/>
    <property type="molecule type" value="Genomic_DNA"/>
</dbReference>
<comment type="function">
    <text evidence="9">This protein specifically catalyzes the removal of signal peptides from prolipoproteins.</text>
</comment>
<comment type="subcellular location">
    <subcellularLocation>
        <location evidence="9">Cell membrane</location>
        <topology evidence="9">Multi-pass membrane protein</topology>
    </subcellularLocation>
</comment>
<gene>
    <name evidence="9 11" type="primary">lspA</name>
    <name evidence="11" type="ORF">PADco_3570</name>
</gene>
<evidence type="ECO:0000256" key="8">
    <source>
        <dbReference type="ARBA" id="ARBA00023136"/>
    </source>
</evidence>
<feature type="transmembrane region" description="Helical" evidence="9">
    <location>
        <begin position="67"/>
        <end position="83"/>
    </location>
</feature>
<evidence type="ECO:0000256" key="1">
    <source>
        <dbReference type="ARBA" id="ARBA00006139"/>
    </source>
</evidence>
<feature type="transmembrane region" description="Helical" evidence="9">
    <location>
        <begin position="30"/>
        <end position="47"/>
    </location>
</feature>
<comment type="pathway">
    <text evidence="9">Protein modification; lipoprotein biosynthesis (signal peptide cleavage).</text>
</comment>
<feature type="active site" evidence="9">
    <location>
        <position position="118"/>
    </location>
</feature>
<dbReference type="GO" id="GO:0005886">
    <property type="term" value="C:plasma membrane"/>
    <property type="evidence" value="ECO:0007669"/>
    <property type="project" value="UniProtKB-SubCell"/>
</dbReference>
<keyword evidence="2 9" id="KW-1003">Cell membrane</keyword>
<evidence type="ECO:0000256" key="10">
    <source>
        <dbReference type="RuleBase" id="RU004181"/>
    </source>
</evidence>
<keyword evidence="4 9" id="KW-0812">Transmembrane</keyword>
<keyword evidence="12" id="KW-1185">Reference proteome</keyword>
<organism evidence="11 12">
    <name type="scientific">Candidatus Profftella armatura</name>
    <name type="common">Diaphorina cf. continua</name>
    <dbReference type="NCBI Taxonomy" id="2661583"/>
    <lineage>
        <taxon>Bacteria</taxon>
        <taxon>Pseudomonadati</taxon>
        <taxon>Pseudomonadota</taxon>
        <taxon>Betaproteobacteria</taxon>
        <taxon>Candidatus Profftella</taxon>
    </lineage>
</organism>
<feature type="active site" evidence="9">
    <location>
        <position position="136"/>
    </location>
</feature>
<evidence type="ECO:0000313" key="12">
    <source>
        <dbReference type="Proteomes" id="UP000595708"/>
    </source>
</evidence>
<evidence type="ECO:0000256" key="2">
    <source>
        <dbReference type="ARBA" id="ARBA00022475"/>
    </source>
</evidence>
<feature type="transmembrane region" description="Helical" evidence="9">
    <location>
        <begin position="128"/>
        <end position="148"/>
    </location>
</feature>
<dbReference type="HAMAP" id="MF_00161">
    <property type="entry name" value="LspA"/>
    <property type="match status" value="1"/>
</dbReference>
<keyword evidence="11" id="KW-0449">Lipoprotein</keyword>
<evidence type="ECO:0000256" key="9">
    <source>
        <dbReference type="HAMAP-Rule" id="MF_00161"/>
    </source>
</evidence>
<evidence type="ECO:0000313" key="11">
    <source>
        <dbReference type="EMBL" id="BCG49777.1"/>
    </source>
</evidence>
<dbReference type="PRINTS" id="PR00781">
    <property type="entry name" value="LIPOSIGPTASE"/>
</dbReference>
<dbReference type="GO" id="GO:0006508">
    <property type="term" value="P:proteolysis"/>
    <property type="evidence" value="ECO:0007669"/>
    <property type="project" value="UniProtKB-KW"/>
</dbReference>
<dbReference type="PANTHER" id="PTHR33695">
    <property type="entry name" value="LIPOPROTEIN SIGNAL PEPTIDASE"/>
    <property type="match status" value="1"/>
</dbReference>
<keyword evidence="5 9" id="KW-0064">Aspartyl protease</keyword>
<comment type="similarity">
    <text evidence="1 9 10">Belongs to the peptidase A8 family.</text>
</comment>
<keyword evidence="8 9" id="KW-0472">Membrane</keyword>
<dbReference type="Proteomes" id="UP000595708">
    <property type="component" value="Chromosome"/>
</dbReference>
<evidence type="ECO:0000256" key="3">
    <source>
        <dbReference type="ARBA" id="ARBA00022670"/>
    </source>
</evidence>
<sequence length="160" mass="19389">MKKKFLWIFLSFIISFIDQLSKIFITKLFICKKILIINSFLNLFLIYNNKKIIFNLIYEKIDLQKNILIIINIIIFFLIIYFIKIFIKEYIFCYGLSFILGGAIGNFIDYVLYNYVIDFFDIHINRLHWFIFNISDISIFIGVILIILDQFKNIKYFKKI</sequence>
<protein>
    <recommendedName>
        <fullName evidence="9">Lipoprotein signal peptidase</fullName>
        <ecNumber evidence="9">3.4.23.36</ecNumber>
    </recommendedName>
    <alternativeName>
        <fullName evidence="9">Prolipoprotein signal peptidase</fullName>
    </alternativeName>
    <alternativeName>
        <fullName evidence="9">Signal peptidase II</fullName>
        <shortName evidence="9">SPase II</shortName>
    </alternativeName>
</protein>
<proteinExistence type="inferred from homology"/>
<dbReference type="KEGG" id="parm:PADco_3570"/>
<keyword evidence="6 9" id="KW-0378">Hydrolase</keyword>
<evidence type="ECO:0000256" key="4">
    <source>
        <dbReference type="ARBA" id="ARBA00022692"/>
    </source>
</evidence>
<dbReference type="RefSeq" id="WP_201329762.1">
    <property type="nucleotide sequence ID" value="NZ_AP023215.1"/>
</dbReference>
<dbReference type="AlphaFoldDB" id="A0A7R6VZ03"/>
<dbReference type="EC" id="3.4.23.36" evidence="9"/>
<accession>A0A7R6VZ03</accession>
<dbReference type="Pfam" id="PF01252">
    <property type="entry name" value="Peptidase_A8"/>
    <property type="match status" value="1"/>
</dbReference>
<dbReference type="InterPro" id="IPR001872">
    <property type="entry name" value="Peptidase_A8"/>
</dbReference>
<feature type="transmembrane region" description="Helical" evidence="9">
    <location>
        <begin position="90"/>
        <end position="108"/>
    </location>
</feature>
<reference evidence="11 12" key="1">
    <citation type="journal article" date="2020" name="Genome Biol. Evol.">
        <title>Comparative Genomics Underlines Multiple Roles of Profftella, an Obligate Symbiont of Psyllids: Providing Toxins, Vitamins, and Carotenoids.</title>
        <authorList>
            <person name="Nakabachi A."/>
            <person name="Piel J."/>
            <person name="Malenovsky I."/>
            <person name="Hirose Y."/>
        </authorList>
    </citation>
    <scope>NUCLEOTIDE SEQUENCE [LARGE SCALE GENOMIC DNA]</scope>
    <source>
        <strain evidence="11 12">Dco</strain>
    </source>
</reference>